<dbReference type="InParanoid" id="D8M0F7"/>
<dbReference type="GeneID" id="24918931"/>
<reference evidence="3" key="1">
    <citation type="submission" date="2010-02" db="EMBL/GenBank/DDBJ databases">
        <title>Sequencing and annotation of the Blastocystis hominis genome.</title>
        <authorList>
            <person name="Wincker P."/>
        </authorList>
    </citation>
    <scope>NUCLEOTIDE SEQUENCE</scope>
    <source>
        <strain evidence="3">Singapore isolate B</strain>
    </source>
</reference>
<evidence type="ECO:0000313" key="4">
    <source>
        <dbReference type="Proteomes" id="UP000008312"/>
    </source>
</evidence>
<dbReference type="OMA" id="YDDDWFM"/>
<dbReference type="Proteomes" id="UP000008312">
    <property type="component" value="Unassembled WGS sequence"/>
</dbReference>
<dbReference type="OrthoDB" id="204847at2759"/>
<dbReference type="SUPFAM" id="SSF53448">
    <property type="entry name" value="Nucleotide-diphospho-sugar transferases"/>
    <property type="match status" value="1"/>
</dbReference>
<dbReference type="RefSeq" id="XP_012895594.1">
    <property type="nucleotide sequence ID" value="XM_013040140.1"/>
</dbReference>
<dbReference type="GO" id="GO:0006493">
    <property type="term" value="P:protein O-linked glycosylation"/>
    <property type="evidence" value="ECO:0007669"/>
    <property type="project" value="TreeGrafter"/>
</dbReference>
<name>D8M0F7_BLAHO</name>
<keyword evidence="4" id="KW-1185">Reference proteome</keyword>
<sequence>MKSLISVISIVVCVVILASLKSHLILSVQQIEHYPDRLIQAGSNMSYYSEKHGPSLRHYPGKGNSTLGRRDGRFTVIIVSFNEELLEKTVNNVLENTDPKYLKEILIIDDLSDVPVQWNPNETLVRIIRTDRRMGLIGARYIGGNNARGEYLAFIDAHVYVGPNWLKTPKRLIEEDPKTVVNYINFNLDKEHFVPFPVWKGIGSSATIRMDLRQIWGGGSRKDPYSPITMGMFVISKYWWNQGAMDPDLRTWGGENVEISFRTWLCGGRIVVAKDSFVAHGFRTKFPYPVNGNDVVRNYVRIAHVWMDDEYLQLFYNASSLNERRVEKLNIGDISERLELKKRLNCKPFSWYAEKFKGRALCLPSNIIFG</sequence>
<organism evidence="3">
    <name type="scientific">Blastocystis hominis</name>
    <dbReference type="NCBI Taxonomy" id="12968"/>
    <lineage>
        <taxon>Eukaryota</taxon>
        <taxon>Sar</taxon>
        <taxon>Stramenopiles</taxon>
        <taxon>Bigyra</taxon>
        <taxon>Opalozoa</taxon>
        <taxon>Opalinata</taxon>
        <taxon>Blastocystidae</taxon>
        <taxon>Blastocystis</taxon>
    </lineage>
</organism>
<evidence type="ECO:0000259" key="2">
    <source>
        <dbReference type="Pfam" id="PF00535"/>
    </source>
</evidence>
<dbReference type="PANTHER" id="PTHR11675">
    <property type="entry name" value="N-ACETYLGALACTOSAMINYLTRANSFERASE"/>
    <property type="match status" value="1"/>
</dbReference>
<evidence type="ECO:0000313" key="3">
    <source>
        <dbReference type="EMBL" id="CBK21546.2"/>
    </source>
</evidence>
<dbReference type="InterPro" id="IPR001173">
    <property type="entry name" value="Glyco_trans_2-like"/>
</dbReference>
<dbReference type="Gene3D" id="3.90.550.10">
    <property type="entry name" value="Spore Coat Polysaccharide Biosynthesis Protein SpsA, Chain A"/>
    <property type="match status" value="1"/>
</dbReference>
<keyword evidence="1" id="KW-1015">Disulfide bond</keyword>
<dbReference type="EMBL" id="FN668643">
    <property type="protein sequence ID" value="CBK21546.2"/>
    <property type="molecule type" value="Genomic_DNA"/>
</dbReference>
<feature type="domain" description="Glycosyltransferase 2-like" evidence="2">
    <location>
        <begin position="75"/>
        <end position="189"/>
    </location>
</feature>
<dbReference type="Pfam" id="PF00535">
    <property type="entry name" value="Glycos_transf_2"/>
    <property type="match status" value="1"/>
</dbReference>
<protein>
    <recommendedName>
        <fullName evidence="2">Glycosyltransferase 2-like domain-containing protein</fullName>
    </recommendedName>
</protein>
<evidence type="ECO:0000256" key="1">
    <source>
        <dbReference type="ARBA" id="ARBA00023157"/>
    </source>
</evidence>
<dbReference type="AlphaFoldDB" id="D8M0F7"/>
<dbReference type="GO" id="GO:0004653">
    <property type="term" value="F:polypeptide N-acetylgalactosaminyltransferase activity"/>
    <property type="evidence" value="ECO:0007669"/>
    <property type="project" value="TreeGrafter"/>
</dbReference>
<accession>D8M0F7</accession>
<dbReference type="GO" id="GO:0005794">
    <property type="term" value="C:Golgi apparatus"/>
    <property type="evidence" value="ECO:0007669"/>
    <property type="project" value="TreeGrafter"/>
</dbReference>
<dbReference type="PANTHER" id="PTHR11675:SF126">
    <property type="entry name" value="RICIN B LECTIN DOMAIN-CONTAINING PROTEIN"/>
    <property type="match status" value="1"/>
</dbReference>
<gene>
    <name evidence="3" type="ORF">GSBLH_T00001700001</name>
</gene>
<proteinExistence type="predicted"/>
<dbReference type="InterPro" id="IPR029044">
    <property type="entry name" value="Nucleotide-diphossugar_trans"/>
</dbReference>